<keyword evidence="1" id="KW-0479">Metal-binding</keyword>
<organism evidence="5 6">
    <name type="scientific">Corchorus capsularis</name>
    <name type="common">Jute</name>
    <dbReference type="NCBI Taxonomy" id="210143"/>
    <lineage>
        <taxon>Eukaryota</taxon>
        <taxon>Viridiplantae</taxon>
        <taxon>Streptophyta</taxon>
        <taxon>Embryophyta</taxon>
        <taxon>Tracheophyta</taxon>
        <taxon>Spermatophyta</taxon>
        <taxon>Magnoliopsida</taxon>
        <taxon>eudicotyledons</taxon>
        <taxon>Gunneridae</taxon>
        <taxon>Pentapetalae</taxon>
        <taxon>rosids</taxon>
        <taxon>malvids</taxon>
        <taxon>Malvales</taxon>
        <taxon>Malvaceae</taxon>
        <taxon>Grewioideae</taxon>
        <taxon>Apeibeae</taxon>
        <taxon>Corchorus</taxon>
    </lineage>
</organism>
<dbReference type="Pfam" id="PF13966">
    <property type="entry name" value="zf-RVT"/>
    <property type="match status" value="1"/>
</dbReference>
<keyword evidence="6" id="KW-1185">Reference proteome</keyword>
<feature type="domain" description="CCHC-type" evidence="4">
    <location>
        <begin position="385"/>
        <end position="398"/>
    </location>
</feature>
<dbReference type="Pfam" id="PF00078">
    <property type="entry name" value="RVT_1"/>
    <property type="match status" value="1"/>
</dbReference>
<keyword evidence="3" id="KW-1133">Transmembrane helix</keyword>
<dbReference type="PANTHER" id="PTHR46890:SF48">
    <property type="entry name" value="RNA-DIRECTED DNA POLYMERASE"/>
    <property type="match status" value="1"/>
</dbReference>
<keyword evidence="1" id="KW-0863">Zinc-finger</keyword>
<dbReference type="Gramene" id="OMO52011">
    <property type="protein sequence ID" value="OMO52011"/>
    <property type="gene ID" value="CCACVL1_29429"/>
</dbReference>
<dbReference type="SUPFAM" id="SSF53098">
    <property type="entry name" value="Ribonuclease H-like"/>
    <property type="match status" value="1"/>
</dbReference>
<dbReference type="STRING" id="210143.A0A1R3G1P7"/>
<comment type="caution">
    <text evidence="5">The sequence shown here is derived from an EMBL/GenBank/DDBJ whole genome shotgun (WGS) entry which is preliminary data.</text>
</comment>
<feature type="compositionally biased region" description="Basic and acidic residues" evidence="2">
    <location>
        <begin position="446"/>
        <end position="468"/>
    </location>
</feature>
<keyword evidence="5" id="KW-0695">RNA-directed DNA polymerase</keyword>
<dbReference type="GO" id="GO:0008270">
    <property type="term" value="F:zinc ion binding"/>
    <property type="evidence" value="ECO:0007669"/>
    <property type="project" value="UniProtKB-KW"/>
</dbReference>
<evidence type="ECO:0000313" key="5">
    <source>
        <dbReference type="EMBL" id="OMO52011.1"/>
    </source>
</evidence>
<dbReference type="CDD" id="cd01650">
    <property type="entry name" value="RT_nLTR_like"/>
    <property type="match status" value="1"/>
</dbReference>
<name>A0A1R3G1P7_COCAP</name>
<dbReference type="SUPFAM" id="SSF56672">
    <property type="entry name" value="DNA/RNA polymerases"/>
    <property type="match status" value="1"/>
</dbReference>
<gene>
    <name evidence="5" type="ORF">CCACVL1_29429</name>
</gene>
<dbReference type="Pfam" id="PF14392">
    <property type="entry name" value="zf-CCHC_4"/>
    <property type="match status" value="1"/>
</dbReference>
<dbReference type="InterPro" id="IPR025558">
    <property type="entry name" value="DUF4283"/>
</dbReference>
<dbReference type="InterPro" id="IPR005135">
    <property type="entry name" value="Endo/exonuclease/phosphatase"/>
</dbReference>
<evidence type="ECO:0000313" key="6">
    <source>
        <dbReference type="Proteomes" id="UP000188268"/>
    </source>
</evidence>
<dbReference type="GO" id="GO:0003676">
    <property type="term" value="F:nucleic acid binding"/>
    <property type="evidence" value="ECO:0007669"/>
    <property type="project" value="InterPro"/>
</dbReference>
<dbReference type="InterPro" id="IPR036397">
    <property type="entry name" value="RNaseH_sf"/>
</dbReference>
<feature type="transmembrane region" description="Helical" evidence="3">
    <location>
        <begin position="57"/>
        <end position="78"/>
    </location>
</feature>
<proteinExistence type="predicted"/>
<evidence type="ECO:0000256" key="1">
    <source>
        <dbReference type="PROSITE-ProRule" id="PRU00047"/>
    </source>
</evidence>
<evidence type="ECO:0000256" key="3">
    <source>
        <dbReference type="SAM" id="Phobius"/>
    </source>
</evidence>
<dbReference type="InterPro" id="IPR025836">
    <property type="entry name" value="Zn_knuckle_CX2CX4HX4C"/>
</dbReference>
<dbReference type="InterPro" id="IPR012337">
    <property type="entry name" value="RNaseH-like_sf"/>
</dbReference>
<feature type="compositionally biased region" description="Basic and acidic residues" evidence="2">
    <location>
        <begin position="500"/>
        <end position="516"/>
    </location>
</feature>
<dbReference type="Pfam" id="PF03372">
    <property type="entry name" value="Exo_endo_phos"/>
    <property type="match status" value="1"/>
</dbReference>
<feature type="transmembrane region" description="Helical" evidence="3">
    <location>
        <begin position="170"/>
        <end position="188"/>
    </location>
</feature>
<dbReference type="SUPFAM" id="SSF56219">
    <property type="entry name" value="DNase I-like"/>
    <property type="match status" value="1"/>
</dbReference>
<dbReference type="Proteomes" id="UP000188268">
    <property type="component" value="Unassembled WGS sequence"/>
</dbReference>
<dbReference type="InterPro" id="IPR036691">
    <property type="entry name" value="Endo/exonu/phosph_ase_sf"/>
</dbReference>
<keyword evidence="5" id="KW-0808">Transferase</keyword>
<dbReference type="InterPro" id="IPR000477">
    <property type="entry name" value="RT_dom"/>
</dbReference>
<evidence type="ECO:0000259" key="4">
    <source>
        <dbReference type="PROSITE" id="PS50158"/>
    </source>
</evidence>
<keyword evidence="5" id="KW-0548">Nucleotidyltransferase</keyword>
<sequence>MNDEYRLYDEKNMLKVLFKTTDVSQKWASPTIRWVKLNSGSVSDKDDANAAISMRHIIVVILKFPMVLRFLSAVFSYMKFQQVRRVAIIALDWVASHVKKDMCPSGWDFHPPFPSSWMASMHLLEFPWVMIGFLVLEAESPFLLFLLLVCNHLSIFENYAFTRFSLRNKLFLVFSLNFVLVFLPLKLFCKTERIGGIMEIVLEGDEHSLALTRFMVAGKILANRTLNRWGVVSILHSIWAEDVAPCIQEIGANMFGISFRSEKLRENALAEGPWNIMGFCMVFRNWDQGVMIEELDFCVADYWVQIHNLPIEMLTRSNGELIGKNLGIVKAVEEPISSGGLGRSFLRIRLGIEVCKPLVPGFWVPRRNKEKVWAMVRYEKLVDFCFTCGKLGHVEKQCHMEPIVVDGQSIWGPHLRAAPIKRAVWNTGSKDRKWGRKEASGVNTEGSRKNQYEDLSKSVSVSERRTSGGHDQNLYEGHKVQYNVKELLSFNNSKGTFMHNMDRPEVRSDQNRRESCHSSSGDIALSSFHGEIPNLSHDKTMTIVVSTQIPPDNLSQQENENHNLNYHNSVINGIEEFLDGTPCAPLDDDEGDEELPYPTTPTNSSPLISSKDHNSLALINHDHFVSLHNEPIASSENLSQAIVPNSHPTGTVSNNLSCLPYIVSMSETENPDTNLMKNDPINHSTGVVSNALPSPTFYMYDKNLHTYIPVRWDKENVSPNMENNAEDNLDALIRLKKSMDKEKYIAENSLSAGLRKLDLKRDGNSLEWRKESDPELKRVKIDKSLQENKTTTVKVEIQKTGATQKGERKGSRRVQSGSRRGRRGVVVWSRTKIEEMCLYVVPVSETNVVISAMSSLGPALTLSALKYLNKKYSPDFVFLMETRNCQEFVNKVGKSLRFKEGVIVDPIGLSGGLVLWWKENLVVNIVEMNKNFIDIFVDKGDGSGNYRITWIYGAPSLEERRGVWDKIKMKAIHHTDAWLCMGDMNDILDEGEKEGGRRKERWAMRSFREMFEQCESMEVPTKGQRFTWSGIREGVLVKERLDRAMVNLEWMIEFPKSTVLSLPAIGSDHSPLIFNTDASDLKGVKKFRFEAVWLEDVEVKKIIEKGWDGEISGSNASQVVKKLKHCKDLLIKWQKDKAQNKKKIDNFKKAIADVQDHGEGIEDAECVKDMQQQLQHLWREEEIYWHQRARVSWLNCGDKNTQFFHQSTLQRRQYNKILRIKDDNGDWIDKEEVILEKFCSHYEGLFTSEYQGMGDLDLSCVPKLVTDEMNMDLLKEVTMAEVKDVVFQIGSLKSPGPDGSNGQFYHRFWDIVKGDLFKMVRSFMHSGRMLRELNQTEVVLIPKVKVAEDIGQFRPISLCNVAYKVISKVLVNRLKERMDKIISENQSAFIAGRQIFDNVLIAQEAFHHIRLKKKGKKGVVAMKIDINRAYDRVEYIISRLIQVGVNNGDIHGVKLSRNCPVLSHLFFADDSLFFLEANIVNCRKMFDLIQDNEMIIHWRSWDCLTNPKGEGGLGFRELEDFNKALLAKQVWRLINEPEALWAKFLRGIYFSNGDVMSAKKGARASWTWSSLLEGRDFLRDKLLWQVGDGSKINVLVDKWIPGLERGVEENSWDTSALGDRGHYIVKSGYHSLREKSRRSVKNDKSSSSHVIPADLWKEIWKTKCPPKVRMFLWRCAQNAVATNQALHRRNCKDSMVCGICHSYDESIEHLLLLCDWTRVVWFGVCGLHFDLEKITTFDDWFLKICHSLDEKGDIEGNWRMRVAFTCWYIWKSRCEAVFNKCDINPDLVVMRINRAIQEFEWAEKQKFKLDCPRTMGREEVETKWIKPPDGWLKVNSDGSFCSKIKSAGIGIVSRNHHGQVLDATGKKVHCYDALAAEALALKEAVSKVAGQALDNVIFETDSIELLRNIKAVNEGSVHWRIRPIVQDIKEALNLIDHKEVAYISRMATLAADWFARQARKGMSCATWREHQPSSLTGIWSKDGVPAPPSLVFSF</sequence>
<feature type="compositionally biased region" description="Acidic residues" evidence="2">
    <location>
        <begin position="586"/>
        <end position="595"/>
    </location>
</feature>
<dbReference type="GO" id="GO:0003964">
    <property type="term" value="F:RNA-directed DNA polymerase activity"/>
    <property type="evidence" value="ECO:0007669"/>
    <property type="project" value="UniProtKB-KW"/>
</dbReference>
<keyword evidence="1" id="KW-0862">Zinc</keyword>
<feature type="transmembrane region" description="Helical" evidence="3">
    <location>
        <begin position="126"/>
        <end position="149"/>
    </location>
</feature>
<feature type="region of interest" description="Disordered" evidence="2">
    <location>
        <begin position="432"/>
        <end position="473"/>
    </location>
</feature>
<feature type="region of interest" description="Disordered" evidence="2">
    <location>
        <begin position="582"/>
        <end position="608"/>
    </location>
</feature>
<dbReference type="InterPro" id="IPR026960">
    <property type="entry name" value="RVT-Znf"/>
</dbReference>
<dbReference type="InterPro" id="IPR052343">
    <property type="entry name" value="Retrotransposon-Effector_Assoc"/>
</dbReference>
<dbReference type="OrthoDB" id="998104at2759"/>
<evidence type="ECO:0000256" key="2">
    <source>
        <dbReference type="SAM" id="MobiDB-lite"/>
    </source>
</evidence>
<keyword evidence="3" id="KW-0812">Transmembrane</keyword>
<dbReference type="Gene3D" id="3.30.420.10">
    <property type="entry name" value="Ribonuclease H-like superfamily/Ribonuclease H"/>
    <property type="match status" value="1"/>
</dbReference>
<dbReference type="GO" id="GO:0004523">
    <property type="term" value="F:RNA-DNA hybrid ribonuclease activity"/>
    <property type="evidence" value="ECO:0007669"/>
    <property type="project" value="InterPro"/>
</dbReference>
<dbReference type="EMBL" id="AWWV01015622">
    <property type="protein sequence ID" value="OMO52011.1"/>
    <property type="molecule type" value="Genomic_DNA"/>
</dbReference>
<dbReference type="PROSITE" id="PS50158">
    <property type="entry name" value="ZF_CCHC"/>
    <property type="match status" value="1"/>
</dbReference>
<dbReference type="Pfam" id="PF13456">
    <property type="entry name" value="RVT_3"/>
    <property type="match status" value="1"/>
</dbReference>
<keyword evidence="3" id="KW-0472">Membrane</keyword>
<dbReference type="Gene3D" id="3.60.10.10">
    <property type="entry name" value="Endonuclease/exonuclease/phosphatase"/>
    <property type="match status" value="1"/>
</dbReference>
<dbReference type="PANTHER" id="PTHR46890">
    <property type="entry name" value="NON-LTR RETROLELEMENT REVERSE TRANSCRIPTASE-LIKE PROTEIN-RELATED"/>
    <property type="match status" value="1"/>
</dbReference>
<accession>A0A1R3G1P7</accession>
<reference evidence="5 6" key="1">
    <citation type="submission" date="2013-09" db="EMBL/GenBank/DDBJ databases">
        <title>Corchorus capsularis genome sequencing.</title>
        <authorList>
            <person name="Alam M."/>
            <person name="Haque M.S."/>
            <person name="Islam M.S."/>
            <person name="Emdad E.M."/>
            <person name="Islam M.M."/>
            <person name="Ahmed B."/>
            <person name="Halim A."/>
            <person name="Hossen Q.M.M."/>
            <person name="Hossain M.Z."/>
            <person name="Ahmed R."/>
            <person name="Khan M.M."/>
            <person name="Islam R."/>
            <person name="Rashid M.M."/>
            <person name="Khan S.A."/>
            <person name="Rahman M.S."/>
            <person name="Alam M."/>
        </authorList>
    </citation>
    <scope>NUCLEOTIDE SEQUENCE [LARGE SCALE GENOMIC DNA]</scope>
    <source>
        <strain evidence="6">cv. CVL-1</strain>
        <tissue evidence="5">Whole seedling</tissue>
    </source>
</reference>
<dbReference type="InterPro" id="IPR043502">
    <property type="entry name" value="DNA/RNA_pol_sf"/>
</dbReference>
<dbReference type="InterPro" id="IPR001878">
    <property type="entry name" value="Znf_CCHC"/>
</dbReference>
<dbReference type="Pfam" id="PF14111">
    <property type="entry name" value="DUF4283"/>
    <property type="match status" value="1"/>
</dbReference>
<dbReference type="InterPro" id="IPR002156">
    <property type="entry name" value="RNaseH_domain"/>
</dbReference>
<feature type="region of interest" description="Disordered" evidence="2">
    <location>
        <begin position="495"/>
        <end position="524"/>
    </location>
</feature>
<protein>
    <submittedName>
        <fullName evidence="5">Reverse transcriptase</fullName>
    </submittedName>
</protein>